<proteinExistence type="predicted"/>
<dbReference type="PANTHER" id="PTHR13022:SF0">
    <property type="entry name" value="EUKARYOTIC TRANSLATION INITIATION FACTOR 3 SUBUNIT K"/>
    <property type="match status" value="1"/>
</dbReference>
<dbReference type="InterPro" id="IPR036388">
    <property type="entry name" value="WH-like_DNA-bd_sf"/>
</dbReference>
<dbReference type="InterPro" id="IPR000717">
    <property type="entry name" value="PCI_dom"/>
</dbReference>
<evidence type="ECO:0000313" key="5">
    <source>
        <dbReference type="EMBL" id="OQS04269.1"/>
    </source>
</evidence>
<protein>
    <recommendedName>
        <fullName evidence="4">PCI domain-containing protein</fullName>
    </recommendedName>
</protein>
<evidence type="ECO:0000256" key="3">
    <source>
        <dbReference type="ARBA" id="ARBA00022917"/>
    </source>
</evidence>
<dbReference type="OrthoDB" id="337745at2759"/>
<dbReference type="Proteomes" id="UP000243217">
    <property type="component" value="Unassembled WGS sequence"/>
</dbReference>
<comment type="caution">
    <text evidence="5">The sequence shown here is derived from an EMBL/GenBank/DDBJ whole genome shotgun (WGS) entry which is preliminary data.</text>
</comment>
<dbReference type="InterPro" id="IPR016024">
    <property type="entry name" value="ARM-type_fold"/>
</dbReference>
<dbReference type="PROSITE" id="PS50250">
    <property type="entry name" value="PCI"/>
    <property type="match status" value="1"/>
</dbReference>
<dbReference type="STRING" id="74557.A0A1W0A242"/>
<gene>
    <name evidence="5" type="ORF">THRCLA_03477</name>
</gene>
<keyword evidence="2" id="KW-0396">Initiation factor</keyword>
<dbReference type="SUPFAM" id="SSF48371">
    <property type="entry name" value="ARM repeat"/>
    <property type="match status" value="1"/>
</dbReference>
<keyword evidence="1" id="KW-0963">Cytoplasm</keyword>
<dbReference type="GO" id="GO:0006446">
    <property type="term" value="P:regulation of translational initiation"/>
    <property type="evidence" value="ECO:0007669"/>
    <property type="project" value="InterPro"/>
</dbReference>
<keyword evidence="6" id="KW-1185">Reference proteome</keyword>
<dbReference type="InterPro" id="IPR033464">
    <property type="entry name" value="CSN8_PSD8_EIF3K"/>
</dbReference>
<dbReference type="GO" id="GO:0043022">
    <property type="term" value="F:ribosome binding"/>
    <property type="evidence" value="ECO:0007669"/>
    <property type="project" value="InterPro"/>
</dbReference>
<dbReference type="GO" id="GO:0005852">
    <property type="term" value="C:eukaryotic translation initiation factor 3 complex"/>
    <property type="evidence" value="ECO:0007669"/>
    <property type="project" value="InterPro"/>
</dbReference>
<dbReference type="SUPFAM" id="SSF46785">
    <property type="entry name" value="Winged helix' DNA-binding domain"/>
    <property type="match status" value="1"/>
</dbReference>
<name>A0A1W0A242_9STRA</name>
<dbReference type="InterPro" id="IPR036390">
    <property type="entry name" value="WH_DNA-bd_sf"/>
</dbReference>
<dbReference type="Gene3D" id="1.25.40.250">
    <property type="entry name" value="ARM repeat, domain 1"/>
    <property type="match status" value="1"/>
</dbReference>
<dbReference type="Pfam" id="PF10075">
    <property type="entry name" value="CSN8_PSD8_EIF3K"/>
    <property type="match status" value="1"/>
</dbReference>
<dbReference type="InterPro" id="IPR016020">
    <property type="entry name" value="Transl_init_fac_sub12_N_euk"/>
</dbReference>
<organism evidence="5 6">
    <name type="scientific">Thraustotheca clavata</name>
    <dbReference type="NCBI Taxonomy" id="74557"/>
    <lineage>
        <taxon>Eukaryota</taxon>
        <taxon>Sar</taxon>
        <taxon>Stramenopiles</taxon>
        <taxon>Oomycota</taxon>
        <taxon>Saprolegniomycetes</taxon>
        <taxon>Saprolegniales</taxon>
        <taxon>Achlyaceae</taxon>
        <taxon>Thraustotheca</taxon>
    </lineage>
</organism>
<reference evidence="5 6" key="1">
    <citation type="journal article" date="2014" name="Genome Biol. Evol.">
        <title>The secreted proteins of Achlya hypogyna and Thraustotheca clavata identify the ancestral oomycete secretome and reveal gene acquisitions by horizontal gene transfer.</title>
        <authorList>
            <person name="Misner I."/>
            <person name="Blouin N."/>
            <person name="Leonard G."/>
            <person name="Richards T.A."/>
            <person name="Lane C.E."/>
        </authorList>
    </citation>
    <scope>NUCLEOTIDE SEQUENCE [LARGE SCALE GENOMIC DNA]</scope>
    <source>
        <strain evidence="5 6">ATCC 34112</strain>
    </source>
</reference>
<evidence type="ECO:0000313" key="6">
    <source>
        <dbReference type="Proteomes" id="UP000243217"/>
    </source>
</evidence>
<evidence type="ECO:0000256" key="1">
    <source>
        <dbReference type="ARBA" id="ARBA00022490"/>
    </source>
</evidence>
<dbReference type="GO" id="GO:0003743">
    <property type="term" value="F:translation initiation factor activity"/>
    <property type="evidence" value="ECO:0007669"/>
    <property type="project" value="UniProtKB-KW"/>
</dbReference>
<dbReference type="Gene3D" id="1.10.10.10">
    <property type="entry name" value="Winged helix-like DNA-binding domain superfamily/Winged helix DNA-binding domain"/>
    <property type="match status" value="1"/>
</dbReference>
<sequence>MSRVVSYETNSSSKAAVALLAQLNADCMDEKLVGLLEAYLDEQIATNVVDEEANLMLLKFYAIYPVKPEQQQLRVAQILVKGLMTLPSNFFLGATFMVSEALRKNKDIAALLKAGDVLQSCLFNDFWQLDLTFAKKITGFENAVRSFILSTIAKSHDVVSKDFVKAQLNLGDKDVEKLATEQGWTAKDKTFIVKPNAENQMRPKKFKEDIEFSDILDTIQILSR</sequence>
<dbReference type="InterPro" id="IPR009374">
    <property type="entry name" value="eIF3k"/>
</dbReference>
<accession>A0A1W0A242</accession>
<keyword evidence="3" id="KW-0648">Protein biosynthesis</keyword>
<evidence type="ECO:0000256" key="2">
    <source>
        <dbReference type="ARBA" id="ARBA00022540"/>
    </source>
</evidence>
<dbReference type="PANTHER" id="PTHR13022">
    <property type="entry name" value="EUKARYOTIC TRANSLATION INITIATION FACTOR 3 SUBUNIT 11"/>
    <property type="match status" value="1"/>
</dbReference>
<dbReference type="EMBL" id="JNBS01000648">
    <property type="protein sequence ID" value="OQS04269.1"/>
    <property type="molecule type" value="Genomic_DNA"/>
</dbReference>
<evidence type="ECO:0000259" key="4">
    <source>
        <dbReference type="PROSITE" id="PS50250"/>
    </source>
</evidence>
<feature type="domain" description="PCI" evidence="4">
    <location>
        <begin position="49"/>
        <end position="209"/>
    </location>
</feature>
<dbReference type="AlphaFoldDB" id="A0A1W0A242"/>